<accession>A0A5C3PFU4</accession>
<dbReference type="SUPFAM" id="SSF52047">
    <property type="entry name" value="RNI-like"/>
    <property type="match status" value="1"/>
</dbReference>
<dbReference type="InterPro" id="IPR032675">
    <property type="entry name" value="LRR_dom_sf"/>
</dbReference>
<keyword evidence="2" id="KW-1185">Reference proteome</keyword>
<dbReference type="STRING" id="1314778.A0A5C3PFU4"/>
<name>A0A5C3PFU4_9APHY</name>
<gene>
    <name evidence="1" type="ORF">K466DRAFT_652928</name>
</gene>
<dbReference type="Proteomes" id="UP000308197">
    <property type="component" value="Unassembled WGS sequence"/>
</dbReference>
<proteinExistence type="predicted"/>
<sequence length="374" mass="43559">MRPFPQELSDHVIDYVAPDCIEGPSKHYADLLACALTCQSWLPRAQYQLYKHVELRLFDSMRLFARTLEQSPNLCRLVKRLEFWFDEEDWDQQPSDMQDVPFPTHLIGGLMSLQGLRFACCMDGETAEADVQKDFMREWTTCTQLRMLHIDYYASDTLEELVRLVWSFPLLQELRVSETAWTDRGEIDPSEFPGHCQHLTVVEMLQIYDEDQFLPFLGTSIRRLSIGSLWDSPGPHNFAGNCLATAALSTFLDLRTLVIEFVVLEYPWLENVLGEVRSAHLEELVLDFSDHDGLEVCARQGLDDLLSRKHLESLRRLKIILHDNTVDVERRLRMAEKLLPRFMKRGTIEMDVVTELGYAREDEDEDMEWLELPE</sequence>
<reference evidence="1 2" key="1">
    <citation type="journal article" date="2019" name="Nat. Ecol. Evol.">
        <title>Megaphylogeny resolves global patterns of mushroom evolution.</title>
        <authorList>
            <person name="Varga T."/>
            <person name="Krizsan K."/>
            <person name="Foldi C."/>
            <person name="Dima B."/>
            <person name="Sanchez-Garcia M."/>
            <person name="Sanchez-Ramirez S."/>
            <person name="Szollosi G.J."/>
            <person name="Szarkandi J.G."/>
            <person name="Papp V."/>
            <person name="Albert L."/>
            <person name="Andreopoulos W."/>
            <person name="Angelini C."/>
            <person name="Antonin V."/>
            <person name="Barry K.W."/>
            <person name="Bougher N.L."/>
            <person name="Buchanan P."/>
            <person name="Buyck B."/>
            <person name="Bense V."/>
            <person name="Catcheside P."/>
            <person name="Chovatia M."/>
            <person name="Cooper J."/>
            <person name="Damon W."/>
            <person name="Desjardin D."/>
            <person name="Finy P."/>
            <person name="Geml J."/>
            <person name="Haridas S."/>
            <person name="Hughes K."/>
            <person name="Justo A."/>
            <person name="Karasinski D."/>
            <person name="Kautmanova I."/>
            <person name="Kiss B."/>
            <person name="Kocsube S."/>
            <person name="Kotiranta H."/>
            <person name="LaButti K.M."/>
            <person name="Lechner B.E."/>
            <person name="Liimatainen K."/>
            <person name="Lipzen A."/>
            <person name="Lukacs Z."/>
            <person name="Mihaltcheva S."/>
            <person name="Morgado L.N."/>
            <person name="Niskanen T."/>
            <person name="Noordeloos M.E."/>
            <person name="Ohm R.A."/>
            <person name="Ortiz-Santana B."/>
            <person name="Ovrebo C."/>
            <person name="Racz N."/>
            <person name="Riley R."/>
            <person name="Savchenko A."/>
            <person name="Shiryaev A."/>
            <person name="Soop K."/>
            <person name="Spirin V."/>
            <person name="Szebenyi C."/>
            <person name="Tomsovsky M."/>
            <person name="Tulloss R.E."/>
            <person name="Uehling J."/>
            <person name="Grigoriev I.V."/>
            <person name="Vagvolgyi C."/>
            <person name="Papp T."/>
            <person name="Martin F.M."/>
            <person name="Miettinen O."/>
            <person name="Hibbett D.S."/>
            <person name="Nagy L.G."/>
        </authorList>
    </citation>
    <scope>NUCLEOTIDE SEQUENCE [LARGE SCALE GENOMIC DNA]</scope>
    <source>
        <strain evidence="1 2">HHB13444</strain>
    </source>
</reference>
<protein>
    <recommendedName>
        <fullName evidence="3">F-box domain-containing protein</fullName>
    </recommendedName>
</protein>
<organism evidence="1 2">
    <name type="scientific">Polyporus arcularius HHB13444</name>
    <dbReference type="NCBI Taxonomy" id="1314778"/>
    <lineage>
        <taxon>Eukaryota</taxon>
        <taxon>Fungi</taxon>
        <taxon>Dikarya</taxon>
        <taxon>Basidiomycota</taxon>
        <taxon>Agaricomycotina</taxon>
        <taxon>Agaricomycetes</taxon>
        <taxon>Polyporales</taxon>
        <taxon>Polyporaceae</taxon>
        <taxon>Polyporus</taxon>
    </lineage>
</organism>
<evidence type="ECO:0000313" key="2">
    <source>
        <dbReference type="Proteomes" id="UP000308197"/>
    </source>
</evidence>
<dbReference type="InParanoid" id="A0A5C3PFU4"/>
<evidence type="ECO:0000313" key="1">
    <source>
        <dbReference type="EMBL" id="TFK87897.1"/>
    </source>
</evidence>
<evidence type="ECO:0008006" key="3">
    <source>
        <dbReference type="Google" id="ProtNLM"/>
    </source>
</evidence>
<dbReference type="AlphaFoldDB" id="A0A5C3PFU4"/>
<dbReference type="EMBL" id="ML211134">
    <property type="protein sequence ID" value="TFK87897.1"/>
    <property type="molecule type" value="Genomic_DNA"/>
</dbReference>
<dbReference type="Gene3D" id="3.80.10.10">
    <property type="entry name" value="Ribonuclease Inhibitor"/>
    <property type="match status" value="1"/>
</dbReference>